<comment type="cofactor">
    <cofactor evidence="2">
        <name>Mn(2+)</name>
        <dbReference type="ChEBI" id="CHEBI:29035"/>
    </cofactor>
</comment>
<dbReference type="InterPro" id="IPR029149">
    <property type="entry name" value="Creatin/AminoP/Spt16_N"/>
</dbReference>
<reference evidence="9 10" key="1">
    <citation type="submission" date="2015-11" db="EMBL/GenBank/DDBJ databases">
        <title>Description and complete genome sequence of a novel strain predominating in hypersaline microbial mats and representing a new family of the Bacteriodetes phylum.</title>
        <authorList>
            <person name="Spring S."/>
            <person name="Bunk B."/>
            <person name="Sproer C."/>
            <person name="Klenk H.-P."/>
        </authorList>
    </citation>
    <scope>NUCLEOTIDE SEQUENCE [LARGE SCALE GENOMIC DNA]</scope>
    <source>
        <strain evidence="9 10">L21-Spi-D4</strain>
    </source>
</reference>
<dbReference type="Gene3D" id="3.90.230.10">
    <property type="entry name" value="Creatinase/methionine aminopeptidase superfamily"/>
    <property type="match status" value="1"/>
</dbReference>
<name>A0A0S2I033_9BACT</name>
<evidence type="ECO:0000256" key="6">
    <source>
        <dbReference type="ARBA" id="ARBA00022801"/>
    </source>
</evidence>
<evidence type="ECO:0000256" key="1">
    <source>
        <dbReference type="ARBA" id="ARBA00001424"/>
    </source>
</evidence>
<comment type="similarity">
    <text evidence="3">Belongs to the peptidase M24B family.</text>
</comment>
<dbReference type="GO" id="GO:0005829">
    <property type="term" value="C:cytosol"/>
    <property type="evidence" value="ECO:0007669"/>
    <property type="project" value="TreeGrafter"/>
</dbReference>
<dbReference type="KEGG" id="blq:L21SP5_02029"/>
<dbReference type="PATRIC" id="fig|1307839.3.peg.2144"/>
<dbReference type="GO" id="GO:0070006">
    <property type="term" value="F:metalloaminopeptidase activity"/>
    <property type="evidence" value="ECO:0007669"/>
    <property type="project" value="InterPro"/>
</dbReference>
<comment type="catalytic activity">
    <reaction evidence="1">
        <text>Release of any N-terminal amino acid, including proline, that is linked to proline, even from a dipeptide or tripeptide.</text>
        <dbReference type="EC" id="3.4.11.9"/>
    </reaction>
</comment>
<dbReference type="STRING" id="1307839.L21SP5_02029"/>
<keyword evidence="9" id="KW-0645">Protease</keyword>
<evidence type="ECO:0000256" key="7">
    <source>
        <dbReference type="ARBA" id="ARBA00023211"/>
    </source>
</evidence>
<dbReference type="PANTHER" id="PTHR43226">
    <property type="entry name" value="XAA-PRO AMINOPEPTIDASE 3"/>
    <property type="match status" value="1"/>
</dbReference>
<dbReference type="PANTHER" id="PTHR43226:SF4">
    <property type="entry name" value="XAA-PRO AMINOPEPTIDASE 3"/>
    <property type="match status" value="1"/>
</dbReference>
<dbReference type="OrthoDB" id="9806388at2"/>
<dbReference type="Proteomes" id="UP000064893">
    <property type="component" value="Chromosome"/>
</dbReference>
<evidence type="ECO:0000256" key="5">
    <source>
        <dbReference type="ARBA" id="ARBA00022723"/>
    </source>
</evidence>
<evidence type="ECO:0000313" key="10">
    <source>
        <dbReference type="Proteomes" id="UP000064893"/>
    </source>
</evidence>
<keyword evidence="10" id="KW-1185">Reference proteome</keyword>
<dbReference type="GO" id="GO:0030145">
    <property type="term" value="F:manganese ion binding"/>
    <property type="evidence" value="ECO:0007669"/>
    <property type="project" value="InterPro"/>
</dbReference>
<dbReference type="CDD" id="cd01087">
    <property type="entry name" value="Prolidase"/>
    <property type="match status" value="1"/>
</dbReference>
<keyword evidence="9" id="KW-0031">Aminopeptidase</keyword>
<dbReference type="SMART" id="SM01011">
    <property type="entry name" value="AMP_N"/>
    <property type="match status" value="1"/>
</dbReference>
<sequence>MFKKEVYTERRNNLKAKMSGGIAFFPGHSESPMNAPANTFHFRQNSSFLYYFGLDFPDIAGVVDLDSGESIVFGDDVTMDDIIWMGPQPSMKERCAEVGVTDSRTYSELFNYIKKAVDAGRKIHFLPQYRADNKILMEALTGIRAAEINRYQSVELIKAVVAQRSIKDEYEIEELKKAAATGYNMHVTAMKMAMPGVWEQKIAGTIEGIAVAGGGMLSFPVILSQNGQTLHNHDHSQTLKEDRLMLTDAGAETGMHYASDFTRTVPVGGKFSDRQRDIYNIVLAANNKATSMAKPGIPYFDVHVEAAKVLASGLKDLGIMKGNPEEAARTGAYALFQPHGLGHMMGLDVHDMEDIGENYVGYDDEIKRSEIFGLAGLRLGRKLQPGFVLTNEPGCYFIPELIDKWESEKKFADFINYDKVKEYIDFGGIRLEDDLLITDNGAELIGDRIPISVEDVEKTMNES</sequence>
<keyword evidence="6 9" id="KW-0378">Hydrolase</keyword>
<protein>
    <recommendedName>
        <fullName evidence="4">Xaa-Pro aminopeptidase</fullName>
        <ecNumber evidence="4">3.4.11.9</ecNumber>
    </recommendedName>
</protein>
<organism evidence="9 10">
    <name type="scientific">Salinivirga cyanobacteriivorans</name>
    <dbReference type="NCBI Taxonomy" id="1307839"/>
    <lineage>
        <taxon>Bacteria</taxon>
        <taxon>Pseudomonadati</taxon>
        <taxon>Bacteroidota</taxon>
        <taxon>Bacteroidia</taxon>
        <taxon>Bacteroidales</taxon>
        <taxon>Salinivirgaceae</taxon>
        <taxon>Salinivirga</taxon>
    </lineage>
</organism>
<dbReference type="GO" id="GO:0006508">
    <property type="term" value="P:proteolysis"/>
    <property type="evidence" value="ECO:0007669"/>
    <property type="project" value="TreeGrafter"/>
</dbReference>
<dbReference type="InterPro" id="IPR007865">
    <property type="entry name" value="Aminopep_P_N"/>
</dbReference>
<evidence type="ECO:0000256" key="2">
    <source>
        <dbReference type="ARBA" id="ARBA00001936"/>
    </source>
</evidence>
<evidence type="ECO:0000256" key="3">
    <source>
        <dbReference type="ARBA" id="ARBA00008766"/>
    </source>
</evidence>
<evidence type="ECO:0000256" key="4">
    <source>
        <dbReference type="ARBA" id="ARBA00012574"/>
    </source>
</evidence>
<dbReference type="Gene3D" id="3.40.350.10">
    <property type="entry name" value="Creatinase/prolidase N-terminal domain"/>
    <property type="match status" value="1"/>
</dbReference>
<dbReference type="InterPro" id="IPR052433">
    <property type="entry name" value="X-Pro_dipept-like"/>
</dbReference>
<proteinExistence type="inferred from homology"/>
<keyword evidence="7" id="KW-0464">Manganese</keyword>
<dbReference type="AlphaFoldDB" id="A0A0S2I033"/>
<keyword evidence="5" id="KW-0479">Metal-binding</keyword>
<gene>
    <name evidence="9" type="primary">pepP_3</name>
    <name evidence="9" type="ORF">L21SP5_02029</name>
</gene>
<dbReference type="SUPFAM" id="SSF55920">
    <property type="entry name" value="Creatinase/aminopeptidase"/>
    <property type="match status" value="1"/>
</dbReference>
<dbReference type="EC" id="3.4.11.9" evidence="4"/>
<dbReference type="Pfam" id="PF05195">
    <property type="entry name" value="AMP_N"/>
    <property type="match status" value="1"/>
</dbReference>
<evidence type="ECO:0000259" key="8">
    <source>
        <dbReference type="SMART" id="SM01011"/>
    </source>
</evidence>
<dbReference type="SUPFAM" id="SSF53092">
    <property type="entry name" value="Creatinase/prolidase N-terminal domain"/>
    <property type="match status" value="1"/>
</dbReference>
<dbReference type="InterPro" id="IPR036005">
    <property type="entry name" value="Creatinase/aminopeptidase-like"/>
</dbReference>
<dbReference type="EMBL" id="CP013118">
    <property type="protein sequence ID" value="ALO15668.1"/>
    <property type="molecule type" value="Genomic_DNA"/>
</dbReference>
<dbReference type="RefSeq" id="WP_057953106.1">
    <property type="nucleotide sequence ID" value="NZ_CP013118.1"/>
</dbReference>
<evidence type="ECO:0000313" key="9">
    <source>
        <dbReference type="EMBL" id="ALO15668.1"/>
    </source>
</evidence>
<feature type="domain" description="Aminopeptidase P N-terminal" evidence="8">
    <location>
        <begin position="2"/>
        <end position="134"/>
    </location>
</feature>
<accession>A0A0S2I033</accession>
<dbReference type="InterPro" id="IPR000994">
    <property type="entry name" value="Pept_M24"/>
</dbReference>
<dbReference type="Pfam" id="PF00557">
    <property type="entry name" value="Peptidase_M24"/>
    <property type="match status" value="1"/>
</dbReference>